<dbReference type="PANTHER" id="PTHR23232">
    <property type="entry name" value="KRAB DOMAIN C2H2 ZINC FINGER"/>
    <property type="match status" value="1"/>
</dbReference>
<accession>A0A7N4NFG7</accession>
<dbReference type="GeneTree" id="ENSGT01150000286936"/>
<reference evidence="3" key="2">
    <citation type="submission" date="2025-08" db="UniProtKB">
        <authorList>
            <consortium name="Ensembl"/>
        </authorList>
    </citation>
    <scope>IDENTIFICATION</scope>
</reference>
<dbReference type="Gene3D" id="6.10.140.140">
    <property type="match status" value="1"/>
</dbReference>
<dbReference type="Proteomes" id="UP000007648">
    <property type="component" value="Unassembled WGS sequence"/>
</dbReference>
<feature type="compositionally biased region" description="Basic and acidic residues" evidence="1">
    <location>
        <begin position="83"/>
        <end position="92"/>
    </location>
</feature>
<evidence type="ECO:0000313" key="4">
    <source>
        <dbReference type="Proteomes" id="UP000007648"/>
    </source>
</evidence>
<feature type="region of interest" description="Disordered" evidence="1">
    <location>
        <begin position="51"/>
        <end position="92"/>
    </location>
</feature>
<evidence type="ECO:0000313" key="3">
    <source>
        <dbReference type="Ensembl" id="ENSSHAP00000022422.1"/>
    </source>
</evidence>
<dbReference type="InterPro" id="IPR001909">
    <property type="entry name" value="KRAB"/>
</dbReference>
<proteinExistence type="predicted"/>
<sequence length="92" mass="9650">SGPAILGPRTVSFGDVAVDFTEEEWGCLSPAQWQLYKEVMLENYRNLVSLGKAGGPRPGARGSSEAPPDGPASGPFLPVPGDPGKDPWVRAS</sequence>
<reference evidence="3" key="3">
    <citation type="submission" date="2025-09" db="UniProtKB">
        <authorList>
            <consortium name="Ensembl"/>
        </authorList>
    </citation>
    <scope>IDENTIFICATION</scope>
</reference>
<dbReference type="AlphaFoldDB" id="A0A7N4NFG7"/>
<organism evidence="3 4">
    <name type="scientific">Sarcophilus harrisii</name>
    <name type="common">Tasmanian devil</name>
    <name type="synonym">Sarcophilus laniarius</name>
    <dbReference type="NCBI Taxonomy" id="9305"/>
    <lineage>
        <taxon>Eukaryota</taxon>
        <taxon>Metazoa</taxon>
        <taxon>Chordata</taxon>
        <taxon>Craniata</taxon>
        <taxon>Vertebrata</taxon>
        <taxon>Euteleostomi</taxon>
        <taxon>Mammalia</taxon>
        <taxon>Metatheria</taxon>
        <taxon>Dasyuromorphia</taxon>
        <taxon>Dasyuridae</taxon>
        <taxon>Sarcophilus</taxon>
    </lineage>
</organism>
<dbReference type="InterPro" id="IPR036051">
    <property type="entry name" value="KRAB_dom_sf"/>
</dbReference>
<reference evidence="3 4" key="1">
    <citation type="journal article" date="2011" name="Proc. Natl. Acad. Sci. U.S.A.">
        <title>Genetic diversity and population structure of the endangered marsupial Sarcophilus harrisii (Tasmanian devil).</title>
        <authorList>
            <person name="Miller W."/>
            <person name="Hayes V.M."/>
            <person name="Ratan A."/>
            <person name="Petersen D.C."/>
            <person name="Wittekindt N.E."/>
            <person name="Miller J."/>
            <person name="Walenz B."/>
            <person name="Knight J."/>
            <person name="Qi J."/>
            <person name="Zhao F."/>
            <person name="Wang Q."/>
            <person name="Bedoya-Reina O.C."/>
            <person name="Katiyar N."/>
            <person name="Tomsho L.P."/>
            <person name="Kasson L.M."/>
            <person name="Hardie R.A."/>
            <person name="Woodbridge P."/>
            <person name="Tindall E.A."/>
            <person name="Bertelsen M.F."/>
            <person name="Dixon D."/>
            <person name="Pyecroft S."/>
            <person name="Helgen K.M."/>
            <person name="Lesk A.M."/>
            <person name="Pringle T.H."/>
            <person name="Patterson N."/>
            <person name="Zhang Y."/>
            <person name="Kreiss A."/>
            <person name="Woods G.M."/>
            <person name="Jones M.E."/>
            <person name="Schuster S.C."/>
        </authorList>
    </citation>
    <scope>NUCLEOTIDE SEQUENCE [LARGE SCALE GENOMIC DNA]</scope>
</reference>
<dbReference type="GO" id="GO:0006355">
    <property type="term" value="P:regulation of DNA-templated transcription"/>
    <property type="evidence" value="ECO:0007669"/>
    <property type="project" value="InterPro"/>
</dbReference>
<dbReference type="Pfam" id="PF01352">
    <property type="entry name" value="KRAB"/>
    <property type="match status" value="1"/>
</dbReference>
<evidence type="ECO:0000256" key="1">
    <source>
        <dbReference type="SAM" id="MobiDB-lite"/>
    </source>
</evidence>
<dbReference type="PROSITE" id="PS50805">
    <property type="entry name" value="KRAB"/>
    <property type="match status" value="1"/>
</dbReference>
<keyword evidence="4" id="KW-1185">Reference proteome</keyword>
<dbReference type="InterPro" id="IPR050169">
    <property type="entry name" value="Krueppel_C2H2_ZnF"/>
</dbReference>
<dbReference type="PANTHER" id="PTHR23232:SF163">
    <property type="entry name" value="ZINC FINGER PROTEIN 589"/>
    <property type="match status" value="1"/>
</dbReference>
<feature type="domain" description="KRAB" evidence="2">
    <location>
        <begin position="11"/>
        <end position="92"/>
    </location>
</feature>
<protein>
    <recommendedName>
        <fullName evidence="2">KRAB domain-containing protein</fullName>
    </recommendedName>
</protein>
<dbReference type="SUPFAM" id="SSF109640">
    <property type="entry name" value="KRAB domain (Kruppel-associated box)"/>
    <property type="match status" value="1"/>
</dbReference>
<evidence type="ECO:0000259" key="2">
    <source>
        <dbReference type="PROSITE" id="PS50805"/>
    </source>
</evidence>
<dbReference type="Ensembl" id="ENSSHAT00000029265.1">
    <property type="protein sequence ID" value="ENSSHAP00000022422.1"/>
    <property type="gene ID" value="ENSSHAG00000026147.1"/>
</dbReference>
<dbReference type="InParanoid" id="A0A7N4NFG7"/>
<dbReference type="SMART" id="SM00349">
    <property type="entry name" value="KRAB"/>
    <property type="match status" value="1"/>
</dbReference>
<name>A0A7N4NFG7_SARHA</name>
<dbReference type="CDD" id="cd07765">
    <property type="entry name" value="KRAB_A-box"/>
    <property type="match status" value="1"/>
</dbReference>